<dbReference type="PANTHER" id="PTHR48106:SF8">
    <property type="entry name" value="OS02G0805600 PROTEIN"/>
    <property type="match status" value="1"/>
</dbReference>
<dbReference type="PATRIC" id="fig|482957.22.peg.6871"/>
<dbReference type="Pfam" id="PF08240">
    <property type="entry name" value="ADH_N"/>
    <property type="match status" value="1"/>
</dbReference>
<dbReference type="CDD" id="cd05276">
    <property type="entry name" value="p53_inducible_oxidoreductase"/>
    <property type="match status" value="1"/>
</dbReference>
<dbReference type="KEGG" id="bur:Bcep18194_B3044"/>
<dbReference type="GO" id="GO:0070402">
    <property type="term" value="F:NADPH binding"/>
    <property type="evidence" value="ECO:0007669"/>
    <property type="project" value="TreeGrafter"/>
</dbReference>
<evidence type="ECO:0000313" key="4">
    <source>
        <dbReference type="EMBL" id="ABB13154.1"/>
    </source>
</evidence>
<dbReference type="InterPro" id="IPR013154">
    <property type="entry name" value="ADH-like_N"/>
</dbReference>
<dbReference type="HOGENOM" id="CLU_026673_3_4_4"/>
<dbReference type="InterPro" id="IPR011032">
    <property type="entry name" value="GroES-like_sf"/>
</dbReference>
<evidence type="ECO:0000256" key="2">
    <source>
        <dbReference type="ARBA" id="ARBA00023002"/>
    </source>
</evidence>
<dbReference type="SUPFAM" id="SSF51735">
    <property type="entry name" value="NAD(P)-binding Rossmann-fold domains"/>
    <property type="match status" value="1"/>
</dbReference>
<organism evidence="4 5">
    <name type="scientific">Burkholderia lata (strain ATCC 17760 / DSM 23089 / LMG 22485 / NCIMB 9086 / R18194 / 383)</name>
    <dbReference type="NCBI Taxonomy" id="482957"/>
    <lineage>
        <taxon>Bacteria</taxon>
        <taxon>Pseudomonadati</taxon>
        <taxon>Pseudomonadota</taxon>
        <taxon>Betaproteobacteria</taxon>
        <taxon>Burkholderiales</taxon>
        <taxon>Burkholderiaceae</taxon>
        <taxon>Burkholderia</taxon>
        <taxon>Burkholderia cepacia complex</taxon>
    </lineage>
</organism>
<reference evidence="4" key="1">
    <citation type="submission" date="2005-10" db="EMBL/GenBank/DDBJ databases">
        <title>Complete sequence of chromosome 2 of Burkholderia sp. 383.</title>
        <authorList>
            <consortium name="US DOE Joint Genome Institute"/>
            <person name="Copeland A."/>
            <person name="Lucas S."/>
            <person name="Lapidus A."/>
            <person name="Barry K."/>
            <person name="Detter J.C."/>
            <person name="Glavina T."/>
            <person name="Hammon N."/>
            <person name="Israni S."/>
            <person name="Pitluck S."/>
            <person name="Chain P."/>
            <person name="Malfatti S."/>
            <person name="Shin M."/>
            <person name="Vergez L."/>
            <person name="Schmutz J."/>
            <person name="Larimer F."/>
            <person name="Land M."/>
            <person name="Kyrpides N."/>
            <person name="Lykidis A."/>
            <person name="Richardson P."/>
        </authorList>
    </citation>
    <scope>NUCLEOTIDE SEQUENCE [LARGE SCALE GENOMIC DNA]</scope>
    <source>
        <strain evidence="4">383</strain>
    </source>
</reference>
<dbReference type="SUPFAM" id="SSF50129">
    <property type="entry name" value="GroES-like"/>
    <property type="match status" value="1"/>
</dbReference>
<dbReference type="Gene3D" id="3.90.180.10">
    <property type="entry name" value="Medium-chain alcohol dehydrogenases, catalytic domain"/>
    <property type="match status" value="1"/>
</dbReference>
<dbReference type="Pfam" id="PF00107">
    <property type="entry name" value="ADH_zinc_N"/>
    <property type="match status" value="1"/>
</dbReference>
<protein>
    <submittedName>
        <fullName evidence="4">Zinc-containing alcohol dehydrogenase superfamily</fullName>
        <ecNumber evidence="4">1.6.5.5</ecNumber>
    </submittedName>
</protein>
<dbReference type="InterPro" id="IPR013149">
    <property type="entry name" value="ADH-like_C"/>
</dbReference>
<dbReference type="InterPro" id="IPR036291">
    <property type="entry name" value="NAD(P)-bd_dom_sf"/>
</dbReference>
<evidence type="ECO:0000259" key="3">
    <source>
        <dbReference type="SMART" id="SM00829"/>
    </source>
</evidence>
<dbReference type="Proteomes" id="UP000002705">
    <property type="component" value="Chromosome 2"/>
</dbReference>
<dbReference type="PANTHER" id="PTHR48106">
    <property type="entry name" value="QUINONE OXIDOREDUCTASE PIG3-RELATED"/>
    <property type="match status" value="1"/>
</dbReference>
<sequence length="369" mass="39476">MPRFEDDPRIGRASTNVEDHIVSDDVKTLPADMTAIEIVRPGGPDVLVPTTRPVPSPRHDEVLIRIHAAGVNGPDVFQRKGLYDPPPGASDIPGLEVAGEVVAVGRDVTRFALGDEVCALIPGGGYAEYAVANESNTLAIPDGLDMTEAAAMPETFMTVWLNLFQRGRFAAGDSVLIHGGASGIGTTATMLAKAFGASTIITTVGSEAQRDASLRLGADLAIEYRNEDFVDAVKRFTDGKGVDVIVDIIAGDYVARNFAAAAMNGRIVQIGVINGPAKELDLFPMLTKRLTHIGSTLRSRTYEEKAQLIRELEEAVWPLIRQGTVKPQVYRTFDLRDASGAHALMDSGRHIGKIVLRTPASATDGKHST</sequence>
<keyword evidence="1" id="KW-0521">NADP</keyword>
<dbReference type="NCBIfam" id="TIGR02824">
    <property type="entry name" value="quinone_pig3"/>
    <property type="match status" value="1"/>
</dbReference>
<evidence type="ECO:0000313" key="5">
    <source>
        <dbReference type="Proteomes" id="UP000002705"/>
    </source>
</evidence>
<proteinExistence type="predicted"/>
<keyword evidence="5" id="KW-1185">Reference proteome</keyword>
<feature type="domain" description="Enoyl reductase (ER)" evidence="3">
    <location>
        <begin position="42"/>
        <end position="356"/>
    </location>
</feature>
<accession>Q390G2</accession>
<name>Q390G2_BURL3</name>
<dbReference type="EMBL" id="CP000152">
    <property type="protein sequence ID" value="ABB13154.1"/>
    <property type="molecule type" value="Genomic_DNA"/>
</dbReference>
<gene>
    <name evidence="4" type="ordered locus">Bcep18194_B3044</name>
</gene>
<evidence type="ECO:0000256" key="1">
    <source>
        <dbReference type="ARBA" id="ARBA00022857"/>
    </source>
</evidence>
<keyword evidence="2 4" id="KW-0560">Oxidoreductase</keyword>
<dbReference type="EC" id="1.6.5.5" evidence="4"/>
<dbReference type="InterPro" id="IPR014189">
    <property type="entry name" value="Quinone_OxRdtase_PIG3"/>
</dbReference>
<dbReference type="SMART" id="SM00829">
    <property type="entry name" value="PKS_ER"/>
    <property type="match status" value="1"/>
</dbReference>
<dbReference type="GO" id="GO:0003960">
    <property type="term" value="F:quinone reductase (NADPH) activity"/>
    <property type="evidence" value="ECO:0007669"/>
    <property type="project" value="UniProtKB-EC"/>
</dbReference>
<dbReference type="Gene3D" id="3.40.50.720">
    <property type="entry name" value="NAD(P)-binding Rossmann-like Domain"/>
    <property type="match status" value="1"/>
</dbReference>
<dbReference type="InterPro" id="IPR020843">
    <property type="entry name" value="ER"/>
</dbReference>
<dbReference type="AlphaFoldDB" id="Q390G2"/>